<evidence type="ECO:0000313" key="2">
    <source>
        <dbReference type="EMBL" id="CAE8659662.1"/>
    </source>
</evidence>
<name>A0A813J1B1_POLGL</name>
<feature type="region of interest" description="Disordered" evidence="1">
    <location>
        <begin position="24"/>
        <end position="51"/>
    </location>
</feature>
<reference evidence="2" key="1">
    <citation type="submission" date="2021-02" db="EMBL/GenBank/DDBJ databases">
        <authorList>
            <person name="Dougan E. K."/>
            <person name="Rhodes N."/>
            <person name="Thang M."/>
            <person name="Chan C."/>
        </authorList>
    </citation>
    <scope>NUCLEOTIDE SEQUENCE</scope>
</reference>
<feature type="region of interest" description="Disordered" evidence="1">
    <location>
        <begin position="72"/>
        <end position="110"/>
    </location>
</feature>
<dbReference type="AlphaFoldDB" id="A0A813J1B1"/>
<comment type="caution">
    <text evidence="2">The sequence shown here is derived from an EMBL/GenBank/DDBJ whole genome shotgun (WGS) entry which is preliminary data.</text>
</comment>
<feature type="region of interest" description="Disordered" evidence="1">
    <location>
        <begin position="142"/>
        <end position="181"/>
    </location>
</feature>
<proteinExistence type="predicted"/>
<feature type="compositionally biased region" description="Polar residues" evidence="1">
    <location>
        <begin position="86"/>
        <end position="110"/>
    </location>
</feature>
<organism evidence="2 3">
    <name type="scientific">Polarella glacialis</name>
    <name type="common">Dinoflagellate</name>
    <dbReference type="NCBI Taxonomy" id="89957"/>
    <lineage>
        <taxon>Eukaryota</taxon>
        <taxon>Sar</taxon>
        <taxon>Alveolata</taxon>
        <taxon>Dinophyceae</taxon>
        <taxon>Suessiales</taxon>
        <taxon>Suessiaceae</taxon>
        <taxon>Polarella</taxon>
    </lineage>
</organism>
<feature type="non-terminal residue" evidence="2">
    <location>
        <position position="313"/>
    </location>
</feature>
<gene>
    <name evidence="2" type="ORF">PGLA2088_LOCUS13844</name>
</gene>
<feature type="compositionally biased region" description="Low complexity" evidence="1">
    <location>
        <begin position="153"/>
        <end position="170"/>
    </location>
</feature>
<accession>A0A813J1B1</accession>
<sequence length="313" mass="33594">LQKLKREAATSVFKCALQPRDVAKQQRATLSPKTAWSPRPVAAPRVSFSSSSVTSSSVGGFAVASLKGGRATIGSLKSPRMDATDDNNNVVHTNSRPNVTRATTSSSSFITQATSHDSIAGGSGASDTPSSVAQRRASFGLRVAPPILEDQTARSPSPRARLPRSPHSPHQNVDYGRVRPPTPPLQERLAVAMQAMTHGMEPPGASDKWRVLQLFHETLPKSQARVERIDRVVDPESFADFARRTGSGAHAEDCVIGFWAPRDMDQLNRVCSFGFQAELDFEEVPGLGRGVPVATAASLALARRSHGTETPKQ</sequence>
<dbReference type="EMBL" id="CAJNNW010016741">
    <property type="protein sequence ID" value="CAE8659662.1"/>
    <property type="molecule type" value="Genomic_DNA"/>
</dbReference>
<protein>
    <submittedName>
        <fullName evidence="2">Uncharacterized protein</fullName>
    </submittedName>
</protein>
<evidence type="ECO:0000256" key="1">
    <source>
        <dbReference type="SAM" id="MobiDB-lite"/>
    </source>
</evidence>
<evidence type="ECO:0000313" key="3">
    <source>
        <dbReference type="Proteomes" id="UP000626109"/>
    </source>
</evidence>
<dbReference type="Proteomes" id="UP000626109">
    <property type="component" value="Unassembled WGS sequence"/>
</dbReference>
<feature type="region of interest" description="Disordered" evidence="1">
    <location>
        <begin position="115"/>
        <end position="134"/>
    </location>
</feature>
<feature type="non-terminal residue" evidence="2">
    <location>
        <position position="1"/>
    </location>
</feature>